<evidence type="ECO:0000259" key="1">
    <source>
        <dbReference type="PROSITE" id="PS51502"/>
    </source>
</evidence>
<comment type="caution">
    <text evidence="2">The sequence shown here is derived from an EMBL/GenBank/DDBJ whole genome shotgun (WGS) entry which is preliminary data.</text>
</comment>
<evidence type="ECO:0000313" key="2">
    <source>
        <dbReference type="EMBL" id="PWE58175.1"/>
    </source>
</evidence>
<sequence>MIRHIVFFTARSDEDRAAIEAGLSLLTVIPHALTLEVGTNVKKDQLGNEVDFVVYGEFADEAALAAYKAHPNYQISIDRVRPIRELRMAADYDADKAVRRVIG</sequence>
<dbReference type="SMART" id="SM00886">
    <property type="entry name" value="Dabb"/>
    <property type="match status" value="1"/>
</dbReference>
<proteinExistence type="predicted"/>
<dbReference type="Proteomes" id="UP000245252">
    <property type="component" value="Unassembled WGS sequence"/>
</dbReference>
<accession>A0A2U2DXX2</accession>
<reference evidence="2 3" key="1">
    <citation type="submission" date="2018-05" db="EMBL/GenBank/DDBJ databases">
        <title>The draft genome of strain NS-104.</title>
        <authorList>
            <person name="Hang P."/>
            <person name="Jiang J."/>
        </authorList>
    </citation>
    <scope>NUCLEOTIDE SEQUENCE [LARGE SCALE GENOMIC DNA]</scope>
    <source>
        <strain evidence="2 3">NS-104</strain>
    </source>
</reference>
<feature type="domain" description="Stress-response A/B barrel" evidence="1">
    <location>
        <begin position="2"/>
        <end position="92"/>
    </location>
</feature>
<dbReference type="EMBL" id="QFBC01000001">
    <property type="protein sequence ID" value="PWE58175.1"/>
    <property type="molecule type" value="Genomic_DNA"/>
</dbReference>
<keyword evidence="3" id="KW-1185">Reference proteome</keyword>
<protein>
    <submittedName>
        <fullName evidence="2">Stress responsive protein</fullName>
    </submittedName>
</protein>
<dbReference type="Gene3D" id="3.30.70.100">
    <property type="match status" value="1"/>
</dbReference>
<evidence type="ECO:0000313" key="3">
    <source>
        <dbReference type="Proteomes" id="UP000245252"/>
    </source>
</evidence>
<dbReference type="AlphaFoldDB" id="A0A2U2DXX2"/>
<name>A0A2U2DXX2_9HYPH</name>
<dbReference type="InterPro" id="IPR013097">
    <property type="entry name" value="Dabb"/>
</dbReference>
<dbReference type="RefSeq" id="WP_109456693.1">
    <property type="nucleotide sequence ID" value="NZ_QFBC01000001.1"/>
</dbReference>
<dbReference type="PROSITE" id="PS51502">
    <property type="entry name" value="S_R_A_B_BARREL"/>
    <property type="match status" value="1"/>
</dbReference>
<dbReference type="Pfam" id="PF07876">
    <property type="entry name" value="Dabb"/>
    <property type="match status" value="1"/>
</dbReference>
<gene>
    <name evidence="2" type="ORF">DEM27_03075</name>
</gene>
<organism evidence="2 3">
    <name type="scientific">Metarhizobium album</name>
    <dbReference type="NCBI Taxonomy" id="2182425"/>
    <lineage>
        <taxon>Bacteria</taxon>
        <taxon>Pseudomonadati</taxon>
        <taxon>Pseudomonadota</taxon>
        <taxon>Alphaproteobacteria</taxon>
        <taxon>Hyphomicrobiales</taxon>
        <taxon>Rhizobiaceae</taxon>
        <taxon>Metarhizobium</taxon>
    </lineage>
</organism>
<dbReference type="InterPro" id="IPR011008">
    <property type="entry name" value="Dimeric_a/b-barrel"/>
</dbReference>
<dbReference type="OrthoDB" id="9813140at2"/>
<dbReference type="SUPFAM" id="SSF54909">
    <property type="entry name" value="Dimeric alpha+beta barrel"/>
    <property type="match status" value="1"/>
</dbReference>